<dbReference type="RefSeq" id="WP_129354012.1">
    <property type="nucleotide sequence ID" value="NZ_CP026538.1"/>
</dbReference>
<accession>A0A4P6HMP5</accession>
<evidence type="ECO:0000313" key="2">
    <source>
        <dbReference type="Proteomes" id="UP000293296"/>
    </source>
</evidence>
<organism evidence="1 2">
    <name type="scientific">Solidesulfovibrio carbinolicus</name>
    <dbReference type="NCBI Taxonomy" id="296842"/>
    <lineage>
        <taxon>Bacteria</taxon>
        <taxon>Pseudomonadati</taxon>
        <taxon>Thermodesulfobacteriota</taxon>
        <taxon>Desulfovibrionia</taxon>
        <taxon>Desulfovibrionales</taxon>
        <taxon>Desulfovibrionaceae</taxon>
        <taxon>Solidesulfovibrio</taxon>
    </lineage>
</organism>
<reference evidence="1 2" key="1">
    <citation type="submission" date="2018-02" db="EMBL/GenBank/DDBJ databases">
        <title>Genome sequence of Desulfovibrio carbinolicus DSM 3852.</title>
        <authorList>
            <person name="Wilbanks E."/>
            <person name="Skennerton C.T."/>
            <person name="Orphan V.J."/>
        </authorList>
    </citation>
    <scope>NUCLEOTIDE SEQUENCE [LARGE SCALE GENOMIC DNA]</scope>
    <source>
        <strain evidence="1 2">DSM 3852</strain>
    </source>
</reference>
<dbReference type="AlphaFoldDB" id="A0A4P6HMP5"/>
<name>A0A4P6HMP5_9BACT</name>
<protein>
    <submittedName>
        <fullName evidence="1">Pilus assembly protein PilZ</fullName>
    </submittedName>
</protein>
<proteinExistence type="predicted"/>
<sequence>MNDSLAPVIQATLDLHFGRLDPLVSAPAARPQLIQAAATLMRRIAENILAVPDDCPVDTLVQRHVFAKDKALPAWLVNRGLVTCDNDRQQLESSVRKLLAHPFNRRRFLDFLSNELLYHRWLWAREDDKRHFPIRCANELRENGYCLELNTFDHVIKLGDNIIAPPGKIDDAAHWRLRSIGTVCLVDLAARPVFDYTARLLEAKYKTTFILDTFKALFTAAGRNPGSPERQAALVMGEIPKVFTLADHAKPLGVTGEASSLELLRRLLAAFDRQTSRNCPESRLRLGAEPPQGVANRVAAMIWLRRTLGRVKKEQQKKTSPARGHKVAERTVLLAAADQKSILYFNLFADPADTAINPCHIRGVDDESMTVVSPRGNRLNDAAPGQEVSGYFAVVGANKKSTYCDFRTTVESVACPDDSHCLVELSIPATFELTRRNHKRLPVDPGSVVLFEMAAPTPAADWNLFNALEKWPRPFCIIPDGLGHCRIKDLSAGGMLLEIHHDAPACPFFTEDRRDHPLLVQVKLAGKPNAAPLWLGIRAEAKRIRDFPPLRKKYVGFQFVEAGEVRNERSVRFSPVGKDGLYLINDWIFRNGLGK</sequence>
<gene>
    <name evidence="1" type="ORF">C3Y92_15235</name>
</gene>
<dbReference type="KEGG" id="dcb:C3Y92_15235"/>
<keyword evidence="2" id="KW-1185">Reference proteome</keyword>
<dbReference type="EMBL" id="CP026538">
    <property type="protein sequence ID" value="QAZ68507.1"/>
    <property type="molecule type" value="Genomic_DNA"/>
</dbReference>
<dbReference type="OrthoDB" id="5438142at2"/>
<dbReference type="Proteomes" id="UP000293296">
    <property type="component" value="Chromosome"/>
</dbReference>
<evidence type="ECO:0000313" key="1">
    <source>
        <dbReference type="EMBL" id="QAZ68507.1"/>
    </source>
</evidence>